<dbReference type="AlphaFoldDB" id="A0AAU7C8F6"/>
<accession>A0AAU7C8F6</accession>
<name>A0AAU7C8F6_9BACT</name>
<proteinExistence type="inferred from homology"/>
<protein>
    <submittedName>
        <fullName evidence="3">SDR family oxidoreductase</fullName>
    </submittedName>
</protein>
<evidence type="ECO:0000313" key="3">
    <source>
        <dbReference type="EMBL" id="XBH01672.1"/>
    </source>
</evidence>
<dbReference type="CDD" id="cd05233">
    <property type="entry name" value="SDR_c"/>
    <property type="match status" value="1"/>
</dbReference>
<gene>
    <name evidence="3" type="ORF">V5E97_25400</name>
</gene>
<dbReference type="EMBL" id="CP155447">
    <property type="protein sequence ID" value="XBH01672.1"/>
    <property type="molecule type" value="Genomic_DNA"/>
</dbReference>
<sequence length="242" mass="24709">MFSLKDQKVVVIGAGSGIGAAVATSSAAMGASVVLAGRTVEKLRRVQQTIGDTAQVAIEVVDVADEDSVSDLMDRIGQFDHLILTAKPAAPSAPLAELTRASIDPILGTKFLGAVYTLKHATRALRRGGSITLVSGVAGWRPGANATILSAVNGGLASLAMSAALDLAPSRVNVIAPGVVDTPTWAGMPEDRRTAFFAATAAKLPVGRIGRPEDIAQAAIFLMSNGYTTGTVIHVDGGALLV</sequence>
<dbReference type="InterPro" id="IPR002347">
    <property type="entry name" value="SDR_fam"/>
</dbReference>
<dbReference type="InterPro" id="IPR051122">
    <property type="entry name" value="SDR_DHRS6-like"/>
</dbReference>
<dbReference type="GO" id="GO:0016491">
    <property type="term" value="F:oxidoreductase activity"/>
    <property type="evidence" value="ECO:0007669"/>
    <property type="project" value="UniProtKB-KW"/>
</dbReference>
<dbReference type="SUPFAM" id="SSF51735">
    <property type="entry name" value="NAD(P)-binding Rossmann-fold domains"/>
    <property type="match status" value="1"/>
</dbReference>
<evidence type="ECO:0000256" key="2">
    <source>
        <dbReference type="ARBA" id="ARBA00023002"/>
    </source>
</evidence>
<organism evidence="3">
    <name type="scientific">Singulisphaera sp. Ch08</name>
    <dbReference type="NCBI Taxonomy" id="3120278"/>
    <lineage>
        <taxon>Bacteria</taxon>
        <taxon>Pseudomonadati</taxon>
        <taxon>Planctomycetota</taxon>
        <taxon>Planctomycetia</taxon>
        <taxon>Isosphaerales</taxon>
        <taxon>Isosphaeraceae</taxon>
        <taxon>Singulisphaera</taxon>
    </lineage>
</organism>
<dbReference type="PRINTS" id="PR00081">
    <property type="entry name" value="GDHRDH"/>
</dbReference>
<dbReference type="Gene3D" id="3.40.50.720">
    <property type="entry name" value="NAD(P)-binding Rossmann-like Domain"/>
    <property type="match status" value="1"/>
</dbReference>
<dbReference type="InterPro" id="IPR036291">
    <property type="entry name" value="NAD(P)-bd_dom_sf"/>
</dbReference>
<dbReference type="PANTHER" id="PTHR43477">
    <property type="entry name" value="DIHYDROANTICAPSIN 7-DEHYDROGENASE"/>
    <property type="match status" value="1"/>
</dbReference>
<dbReference type="PANTHER" id="PTHR43477:SF1">
    <property type="entry name" value="DIHYDROANTICAPSIN 7-DEHYDROGENASE"/>
    <property type="match status" value="1"/>
</dbReference>
<evidence type="ECO:0000256" key="1">
    <source>
        <dbReference type="ARBA" id="ARBA00006484"/>
    </source>
</evidence>
<dbReference type="Pfam" id="PF13561">
    <property type="entry name" value="adh_short_C2"/>
    <property type="match status" value="1"/>
</dbReference>
<reference evidence="3" key="1">
    <citation type="submission" date="2024-05" db="EMBL/GenBank/DDBJ databases">
        <title>Planctomycetes of the genus Singulisphaera possess chitinolytic capabilities.</title>
        <authorList>
            <person name="Ivanova A."/>
        </authorList>
    </citation>
    <scope>NUCLEOTIDE SEQUENCE</scope>
    <source>
        <strain evidence="3">Ch08T</strain>
    </source>
</reference>
<comment type="similarity">
    <text evidence="1">Belongs to the short-chain dehydrogenases/reductases (SDR) family.</text>
</comment>
<keyword evidence="2" id="KW-0560">Oxidoreductase</keyword>
<dbReference type="RefSeq" id="WP_406694415.1">
    <property type="nucleotide sequence ID" value="NZ_CP155447.1"/>
</dbReference>
<dbReference type="NCBIfam" id="NF005449">
    <property type="entry name" value="PRK07041.1"/>
    <property type="match status" value="1"/>
</dbReference>